<evidence type="ECO:0000256" key="5">
    <source>
        <dbReference type="SAM" id="Phobius"/>
    </source>
</evidence>
<dbReference type="InterPro" id="IPR005821">
    <property type="entry name" value="Ion_trans_dom"/>
</dbReference>
<feature type="transmembrane region" description="Helical" evidence="5">
    <location>
        <begin position="78"/>
        <end position="97"/>
    </location>
</feature>
<evidence type="ECO:0000256" key="4">
    <source>
        <dbReference type="ARBA" id="ARBA00023136"/>
    </source>
</evidence>
<name>A0ABN9QYR4_9DINO</name>
<dbReference type="InterPro" id="IPR050818">
    <property type="entry name" value="KCNH_animal-type"/>
</dbReference>
<gene>
    <name evidence="7" type="ORF">PCOR1329_LOCUS15455</name>
</gene>
<evidence type="ECO:0000313" key="8">
    <source>
        <dbReference type="Proteomes" id="UP001189429"/>
    </source>
</evidence>
<comment type="subcellular location">
    <subcellularLocation>
        <location evidence="1">Membrane</location>
        <topology evidence="1">Multi-pass membrane protein</topology>
    </subcellularLocation>
</comment>
<comment type="caution">
    <text evidence="7">The sequence shown here is derived from an EMBL/GenBank/DDBJ whole genome shotgun (WGS) entry which is preliminary data.</text>
</comment>
<evidence type="ECO:0000256" key="2">
    <source>
        <dbReference type="ARBA" id="ARBA00022692"/>
    </source>
</evidence>
<protein>
    <recommendedName>
        <fullName evidence="6">Ion transport domain-containing protein</fullName>
    </recommendedName>
</protein>
<dbReference type="Pfam" id="PF00520">
    <property type="entry name" value="Ion_trans"/>
    <property type="match status" value="1"/>
</dbReference>
<dbReference type="EMBL" id="CAUYUJ010004670">
    <property type="protein sequence ID" value="CAK0810501.1"/>
    <property type="molecule type" value="Genomic_DNA"/>
</dbReference>
<dbReference type="PANTHER" id="PTHR10217:SF435">
    <property type="entry name" value="POTASSIUM VOLTAGE-GATED CHANNEL PROTEIN EAG"/>
    <property type="match status" value="1"/>
</dbReference>
<keyword evidence="4 5" id="KW-0472">Membrane</keyword>
<evidence type="ECO:0000256" key="3">
    <source>
        <dbReference type="ARBA" id="ARBA00022989"/>
    </source>
</evidence>
<organism evidence="7 8">
    <name type="scientific">Prorocentrum cordatum</name>
    <dbReference type="NCBI Taxonomy" id="2364126"/>
    <lineage>
        <taxon>Eukaryota</taxon>
        <taxon>Sar</taxon>
        <taxon>Alveolata</taxon>
        <taxon>Dinophyceae</taxon>
        <taxon>Prorocentrales</taxon>
        <taxon>Prorocentraceae</taxon>
        <taxon>Prorocentrum</taxon>
    </lineage>
</organism>
<feature type="transmembrane region" description="Helical" evidence="5">
    <location>
        <begin position="117"/>
        <end position="136"/>
    </location>
</feature>
<feature type="transmembrane region" description="Helical" evidence="5">
    <location>
        <begin position="36"/>
        <end position="58"/>
    </location>
</feature>
<dbReference type="Proteomes" id="UP001189429">
    <property type="component" value="Unassembled WGS sequence"/>
</dbReference>
<evidence type="ECO:0000259" key="6">
    <source>
        <dbReference type="Pfam" id="PF00520"/>
    </source>
</evidence>
<dbReference type="PANTHER" id="PTHR10217">
    <property type="entry name" value="VOLTAGE AND LIGAND GATED POTASSIUM CHANNEL"/>
    <property type="match status" value="1"/>
</dbReference>
<keyword evidence="3 5" id="KW-1133">Transmembrane helix</keyword>
<dbReference type="SUPFAM" id="SSF81324">
    <property type="entry name" value="Voltage-gated potassium channels"/>
    <property type="match status" value="1"/>
</dbReference>
<accession>A0ABN9QYR4</accession>
<evidence type="ECO:0000256" key="1">
    <source>
        <dbReference type="ARBA" id="ARBA00004141"/>
    </source>
</evidence>
<proteinExistence type="predicted"/>
<keyword evidence="2 5" id="KW-0812">Transmembrane</keyword>
<evidence type="ECO:0000313" key="7">
    <source>
        <dbReference type="EMBL" id="CAK0810501.1"/>
    </source>
</evidence>
<reference evidence="7" key="1">
    <citation type="submission" date="2023-10" db="EMBL/GenBank/DDBJ databases">
        <authorList>
            <person name="Chen Y."/>
            <person name="Shah S."/>
            <person name="Dougan E. K."/>
            <person name="Thang M."/>
            <person name="Chan C."/>
        </authorList>
    </citation>
    <scope>NUCLEOTIDE SEQUENCE [LARGE SCALE GENOMIC DNA]</scope>
</reference>
<sequence>MAANCPPSGRRAPRACALRCRAISPEESRALRAWDFVMFAALVMVAVLTPFEVAFLAGRGDLASLDGNALARFWLNRAIDALFLADMVLQFFVMYPVPGRSAVTYVRDLRLIARHYLTRWFLVDLVSVFPFDVLGMAYDSTALEKLRALQVVRLLRLLRLARLFRGMRLLRRWQLEMSLSYRRMTQWQLLFIVCVAAHWISRVGDAEHVLQLCLALSGHDIEELEEAGYASQAFLGELSFHVPQESISRGLPLCLLAVPALVPAALGAHLADAPATEAATPGTRAQQMMRSEDLGAQTPTSLADRGAQQGSTAVQGLADTVPGAAGPPLDAGIKLSYPSFPFFGSTVAAGDSAAAPAAVPVHYAPAPVQHSYAPAPVQHSYAPAPVQYAPASLPAPAPQWGGAR</sequence>
<keyword evidence="8" id="KW-1185">Reference proteome</keyword>
<feature type="domain" description="Ion transport" evidence="6">
    <location>
        <begin position="32"/>
        <end position="172"/>
    </location>
</feature>
<dbReference type="Gene3D" id="1.10.287.70">
    <property type="match status" value="1"/>
</dbReference>